<evidence type="ECO:0000256" key="6">
    <source>
        <dbReference type="ARBA" id="ARBA00023192"/>
    </source>
</evidence>
<comment type="pathway">
    <text evidence="7">Amino-acid biosynthesis.</text>
</comment>
<evidence type="ECO:0000256" key="1">
    <source>
        <dbReference type="ARBA" id="ARBA00001933"/>
    </source>
</evidence>
<sequence length="370" mass="39817">MGTEGARRGLPSLIISSSSSRGQDDGKERIASGITELVGWTPLLELKQIMRKDGIDVRLVGKIESYQPLCSIKDRSALRMIEDAEEKGLITPGITTLVEPTSGNLGIGLAYIAVQKGYKFIAVMPAHFSLERRILLRYLGGEVSLTGEKENNNLKLNDIRLLPDICSGCDPKLGFQGASDRVEQLKENIPNVYVLDQLTNAANPEAHYTGTGPEIWTDTAGKVDVFVCGSGSGGTLTGVGRYLKMKKPSVKIICVEPAENAVISGGNPGSHNIQGIGPGFIPQNLDTAYIDEVIAVPTAEAMTHARRLAREEGLLVGISSGANLAACLKVASREENRGKMIVTMFASGGERYMSTELFDSVREECINMTF</sequence>
<evidence type="ECO:0000256" key="5">
    <source>
        <dbReference type="ARBA" id="ARBA00022898"/>
    </source>
</evidence>
<dbReference type="InterPro" id="IPR050214">
    <property type="entry name" value="Cys_Synth/Cystath_Beta-Synth"/>
</dbReference>
<feature type="domain" description="Tryptophan synthase beta chain-like PALP" evidence="9">
    <location>
        <begin position="34"/>
        <end position="344"/>
    </location>
</feature>
<name>A0A8N4EU41_ELAGV</name>
<dbReference type="Pfam" id="PF00291">
    <property type="entry name" value="PALP"/>
    <property type="match status" value="1"/>
</dbReference>
<reference evidence="11" key="1">
    <citation type="submission" date="2025-08" db="UniProtKB">
        <authorList>
            <consortium name="RefSeq"/>
        </authorList>
    </citation>
    <scope>IDENTIFICATION</scope>
</reference>
<evidence type="ECO:0000313" key="11">
    <source>
        <dbReference type="RefSeq" id="XP_029119020.1"/>
    </source>
</evidence>
<dbReference type="CDD" id="cd01561">
    <property type="entry name" value="CBS_like"/>
    <property type="match status" value="1"/>
</dbReference>
<accession>A0A8N4EU41</accession>
<dbReference type="Gene3D" id="3.40.50.1100">
    <property type="match status" value="2"/>
</dbReference>
<dbReference type="InterPro" id="IPR001926">
    <property type="entry name" value="TrpB-like_PALP"/>
</dbReference>
<protein>
    <submittedName>
        <fullName evidence="11">Cysteine synthase isoform X1</fullName>
    </submittedName>
</protein>
<evidence type="ECO:0000313" key="10">
    <source>
        <dbReference type="Proteomes" id="UP000504607"/>
    </source>
</evidence>
<dbReference type="FunFam" id="3.40.50.1100:FF:000006">
    <property type="entry name" value="Cysteine synthase"/>
    <property type="match status" value="1"/>
</dbReference>
<dbReference type="AlphaFoldDB" id="A0A8N4EU41"/>
<gene>
    <name evidence="11" type="primary">LOC105040460</name>
</gene>
<evidence type="ECO:0000256" key="4">
    <source>
        <dbReference type="ARBA" id="ARBA00022679"/>
    </source>
</evidence>
<dbReference type="OrthoDB" id="10259545at2759"/>
<dbReference type="GeneID" id="105040460"/>
<dbReference type="PANTHER" id="PTHR10314">
    <property type="entry name" value="CYSTATHIONINE BETA-SYNTHASE"/>
    <property type="match status" value="1"/>
</dbReference>
<evidence type="ECO:0000256" key="2">
    <source>
        <dbReference type="ARBA" id="ARBA00007103"/>
    </source>
</evidence>
<dbReference type="SUPFAM" id="SSF53686">
    <property type="entry name" value="Tryptophan synthase beta subunit-like PLP-dependent enzymes"/>
    <property type="match status" value="1"/>
</dbReference>
<keyword evidence="10" id="KW-1185">Reference proteome</keyword>
<keyword evidence="5" id="KW-0663">Pyridoxal phosphate</keyword>
<dbReference type="GO" id="GO:0016740">
    <property type="term" value="F:transferase activity"/>
    <property type="evidence" value="ECO:0007669"/>
    <property type="project" value="UniProtKB-KW"/>
</dbReference>
<evidence type="ECO:0000256" key="3">
    <source>
        <dbReference type="ARBA" id="ARBA00022605"/>
    </source>
</evidence>
<feature type="region of interest" description="Disordered" evidence="8">
    <location>
        <begin position="1"/>
        <end position="26"/>
    </location>
</feature>
<proteinExistence type="inferred from homology"/>
<dbReference type="Proteomes" id="UP000504607">
    <property type="component" value="Chromosome 3"/>
</dbReference>
<dbReference type="GO" id="GO:0019344">
    <property type="term" value="P:cysteine biosynthetic process"/>
    <property type="evidence" value="ECO:0007669"/>
    <property type="project" value="UniProtKB-KW"/>
</dbReference>
<dbReference type="InterPro" id="IPR036052">
    <property type="entry name" value="TrpB-like_PALP_sf"/>
</dbReference>
<organism evidence="10 11">
    <name type="scientific">Elaeis guineensis var. tenera</name>
    <name type="common">Oil palm</name>
    <dbReference type="NCBI Taxonomy" id="51953"/>
    <lineage>
        <taxon>Eukaryota</taxon>
        <taxon>Viridiplantae</taxon>
        <taxon>Streptophyta</taxon>
        <taxon>Embryophyta</taxon>
        <taxon>Tracheophyta</taxon>
        <taxon>Spermatophyta</taxon>
        <taxon>Magnoliopsida</taxon>
        <taxon>Liliopsida</taxon>
        <taxon>Arecaceae</taxon>
        <taxon>Arecoideae</taxon>
        <taxon>Cocoseae</taxon>
        <taxon>Elaeidinae</taxon>
        <taxon>Elaeis</taxon>
    </lineage>
</organism>
<dbReference type="RefSeq" id="XP_029119020.1">
    <property type="nucleotide sequence ID" value="XM_029263187.1"/>
</dbReference>
<evidence type="ECO:0000256" key="7">
    <source>
        <dbReference type="ARBA" id="ARBA00029440"/>
    </source>
</evidence>
<comment type="similarity">
    <text evidence="2">Belongs to the cysteine synthase/cystathionine beta-synthase family.</text>
</comment>
<keyword evidence="3" id="KW-0028">Amino-acid biosynthesis</keyword>
<keyword evidence="4" id="KW-0808">Transferase</keyword>
<evidence type="ECO:0000259" key="9">
    <source>
        <dbReference type="Pfam" id="PF00291"/>
    </source>
</evidence>
<comment type="cofactor">
    <cofactor evidence="1">
        <name>pyridoxal 5'-phosphate</name>
        <dbReference type="ChEBI" id="CHEBI:597326"/>
    </cofactor>
</comment>
<keyword evidence="6" id="KW-0198">Cysteine biosynthesis</keyword>
<evidence type="ECO:0000256" key="8">
    <source>
        <dbReference type="SAM" id="MobiDB-lite"/>
    </source>
</evidence>